<evidence type="ECO:0000256" key="1">
    <source>
        <dbReference type="SAM" id="MobiDB-lite"/>
    </source>
</evidence>
<protein>
    <submittedName>
        <fullName evidence="2">Uncharacterized protein</fullName>
    </submittedName>
</protein>
<sequence>MSSVTVVVATTTEERKTEYCAVRKPQTRILGGAAADGGAEMEDEHRKTNEDNEKFHFRDNL</sequence>
<keyword evidence="3" id="KW-1185">Reference proteome</keyword>
<dbReference type="AlphaFoldDB" id="A0A087H7U9"/>
<dbReference type="Proteomes" id="UP000029120">
    <property type="component" value="Chromosome 3"/>
</dbReference>
<evidence type="ECO:0000313" key="2">
    <source>
        <dbReference type="EMBL" id="KFK38201.1"/>
    </source>
</evidence>
<gene>
    <name evidence="2" type="ordered locus">AALP_Aa3g082200</name>
</gene>
<accession>A0A087H7U9</accession>
<reference evidence="3" key="1">
    <citation type="journal article" date="2015" name="Nat. Plants">
        <title>Genome expansion of Arabis alpina linked with retrotransposition and reduced symmetric DNA methylation.</title>
        <authorList>
            <person name="Willing E.M."/>
            <person name="Rawat V."/>
            <person name="Mandakova T."/>
            <person name="Maumus F."/>
            <person name="James G.V."/>
            <person name="Nordstroem K.J."/>
            <person name="Becker C."/>
            <person name="Warthmann N."/>
            <person name="Chica C."/>
            <person name="Szarzynska B."/>
            <person name="Zytnicki M."/>
            <person name="Albani M.C."/>
            <person name="Kiefer C."/>
            <person name="Bergonzi S."/>
            <person name="Castaings L."/>
            <person name="Mateos J.L."/>
            <person name="Berns M.C."/>
            <person name="Bujdoso N."/>
            <person name="Piofczyk T."/>
            <person name="de Lorenzo L."/>
            <person name="Barrero-Sicilia C."/>
            <person name="Mateos I."/>
            <person name="Piednoel M."/>
            <person name="Hagmann J."/>
            <person name="Chen-Min-Tao R."/>
            <person name="Iglesias-Fernandez R."/>
            <person name="Schuster S.C."/>
            <person name="Alonso-Blanco C."/>
            <person name="Roudier F."/>
            <person name="Carbonero P."/>
            <person name="Paz-Ares J."/>
            <person name="Davis S.J."/>
            <person name="Pecinka A."/>
            <person name="Quesneville H."/>
            <person name="Colot V."/>
            <person name="Lysak M.A."/>
            <person name="Weigel D."/>
            <person name="Coupland G."/>
            <person name="Schneeberger K."/>
        </authorList>
    </citation>
    <scope>NUCLEOTIDE SEQUENCE [LARGE SCALE GENOMIC DNA]</scope>
    <source>
        <strain evidence="3">cv. Pajares</strain>
    </source>
</reference>
<organism evidence="2 3">
    <name type="scientific">Arabis alpina</name>
    <name type="common">Alpine rock-cress</name>
    <dbReference type="NCBI Taxonomy" id="50452"/>
    <lineage>
        <taxon>Eukaryota</taxon>
        <taxon>Viridiplantae</taxon>
        <taxon>Streptophyta</taxon>
        <taxon>Embryophyta</taxon>
        <taxon>Tracheophyta</taxon>
        <taxon>Spermatophyta</taxon>
        <taxon>Magnoliopsida</taxon>
        <taxon>eudicotyledons</taxon>
        <taxon>Gunneridae</taxon>
        <taxon>Pentapetalae</taxon>
        <taxon>rosids</taxon>
        <taxon>malvids</taxon>
        <taxon>Brassicales</taxon>
        <taxon>Brassicaceae</taxon>
        <taxon>Arabideae</taxon>
        <taxon>Arabis</taxon>
    </lineage>
</organism>
<feature type="compositionally biased region" description="Basic and acidic residues" evidence="1">
    <location>
        <begin position="43"/>
        <end position="61"/>
    </location>
</feature>
<proteinExistence type="predicted"/>
<dbReference type="Gramene" id="KFK38201">
    <property type="protein sequence ID" value="KFK38201"/>
    <property type="gene ID" value="AALP_AA3G082200"/>
</dbReference>
<feature type="region of interest" description="Disordered" evidence="1">
    <location>
        <begin position="33"/>
        <end position="61"/>
    </location>
</feature>
<name>A0A087H7U9_ARAAL</name>
<dbReference type="EMBL" id="CM002871">
    <property type="protein sequence ID" value="KFK38201.1"/>
    <property type="molecule type" value="Genomic_DNA"/>
</dbReference>
<evidence type="ECO:0000313" key="3">
    <source>
        <dbReference type="Proteomes" id="UP000029120"/>
    </source>
</evidence>